<organism evidence="1 2">
    <name type="scientific">Candidatus Segetimicrobium genomatis</name>
    <dbReference type="NCBI Taxonomy" id="2569760"/>
    <lineage>
        <taxon>Bacteria</taxon>
        <taxon>Bacillati</taxon>
        <taxon>Candidatus Sysuimicrobiota</taxon>
        <taxon>Candidatus Sysuimicrobiia</taxon>
        <taxon>Candidatus Sysuimicrobiales</taxon>
        <taxon>Candidatus Segetimicrobiaceae</taxon>
        <taxon>Candidatus Segetimicrobium</taxon>
    </lineage>
</organism>
<dbReference type="AlphaFoldDB" id="A0A537IQK1"/>
<dbReference type="Proteomes" id="UP000318834">
    <property type="component" value="Unassembled WGS sequence"/>
</dbReference>
<sequence length="195" mass="20528">MSRRAIAWGVAAALLYVITAVLVSRVMPVRILYEGEAPPVPYRWVAPPPALAGSNMPPETGATTVPVGQHPGQVITGDGQCVVVFPDGSIAPREGESQANVKITPLDPGNGAPPPLGMRFDGNSYRVEAVYSVSKTPVVLSKPATIVMRYPVHATDLLRYSGGWVSLKAQVVQATLQVFATTDRLGVFVAAASVP</sequence>
<protein>
    <submittedName>
        <fullName evidence="1">Uncharacterized protein</fullName>
    </submittedName>
</protein>
<proteinExistence type="predicted"/>
<reference evidence="1 2" key="1">
    <citation type="journal article" date="2019" name="Nat. Microbiol.">
        <title>Mediterranean grassland soil C-N compound turnover is dependent on rainfall and depth, and is mediated by genomically divergent microorganisms.</title>
        <authorList>
            <person name="Diamond S."/>
            <person name="Andeer P.F."/>
            <person name="Li Z."/>
            <person name="Crits-Christoph A."/>
            <person name="Burstein D."/>
            <person name="Anantharaman K."/>
            <person name="Lane K.R."/>
            <person name="Thomas B.C."/>
            <person name="Pan C."/>
            <person name="Northen T.R."/>
            <person name="Banfield J.F."/>
        </authorList>
    </citation>
    <scope>NUCLEOTIDE SEQUENCE [LARGE SCALE GENOMIC DNA]</scope>
    <source>
        <strain evidence="1">NP_8</strain>
    </source>
</reference>
<name>A0A537IQK1_9BACT</name>
<evidence type="ECO:0000313" key="2">
    <source>
        <dbReference type="Proteomes" id="UP000318834"/>
    </source>
</evidence>
<gene>
    <name evidence="1" type="ORF">E6H05_09555</name>
</gene>
<evidence type="ECO:0000313" key="1">
    <source>
        <dbReference type="EMBL" id="TMI73594.1"/>
    </source>
</evidence>
<accession>A0A537IQK1</accession>
<comment type="caution">
    <text evidence="1">The sequence shown here is derived from an EMBL/GenBank/DDBJ whole genome shotgun (WGS) entry which is preliminary data.</text>
</comment>
<dbReference type="EMBL" id="VBAP01000069">
    <property type="protein sequence ID" value="TMI73594.1"/>
    <property type="molecule type" value="Genomic_DNA"/>
</dbReference>